<dbReference type="GeneID" id="36379739"/>
<reference evidence="4" key="2">
    <citation type="submission" date="2020-12" db="UniProtKB">
        <authorList>
            <consortium name="WormBaseParasite"/>
        </authorList>
    </citation>
    <scope>IDENTIFICATION</scope>
</reference>
<sequence>MYFFRKNEIHVELLRVSMIESVIPQEMYLPNDKYKGIKYPCFNRNISLPQQNENKFILDNILLYTSSDEEFGYSFLYIKYNKIIYERLPFEGFVLTKEHLLLIDTKFDTETVIPASSLMIDGAIDNNKLGKDILLYNSGNKINNIFSNHSEGDMSFVPLIFSFIFLCLYIGMIIYFIYFCRQRGKKMEKFRVASTIIEKEWIAKTLSEIDENDKTFLTETNY</sequence>
<evidence type="ECO:0000313" key="3">
    <source>
        <dbReference type="Proteomes" id="UP000035682"/>
    </source>
</evidence>
<reference evidence="2 3" key="1">
    <citation type="submission" date="2014-09" db="EMBL/GenBank/DDBJ databases">
        <authorList>
            <person name="Martin A.A."/>
        </authorList>
    </citation>
    <scope>NUCLEOTIDE SEQUENCE</scope>
    <source>
        <strain evidence="3">ED321</strain>
        <strain evidence="2">ED321 Heterogonic</strain>
    </source>
</reference>
<name>A0A090MYL1_STRRB</name>
<keyword evidence="3" id="KW-1185">Reference proteome</keyword>
<evidence type="ECO:0000313" key="2">
    <source>
        <dbReference type="EMBL" id="CEF67374.1"/>
    </source>
</evidence>
<dbReference type="RefSeq" id="XP_024506574.1">
    <property type="nucleotide sequence ID" value="XM_024653060.1"/>
</dbReference>
<dbReference type="CTD" id="36379739"/>
<dbReference type="EMBL" id="LN609529">
    <property type="protein sequence ID" value="CEF67374.1"/>
    <property type="molecule type" value="Genomic_DNA"/>
</dbReference>
<dbReference type="AlphaFoldDB" id="A0A090MYL1"/>
<keyword evidence="1" id="KW-1133">Transmembrane helix</keyword>
<evidence type="ECO:0000313" key="5">
    <source>
        <dbReference type="WormBase" id="SRAE_2000203800"/>
    </source>
</evidence>
<gene>
    <name evidence="2 4 5" type="ORF">SRAE_2000203800</name>
</gene>
<evidence type="ECO:0000313" key="4">
    <source>
        <dbReference type="WBParaSite" id="SRAE_2000203800.1"/>
    </source>
</evidence>
<dbReference type="WormBase" id="SRAE_2000203800">
    <property type="protein sequence ID" value="SRP03845"/>
    <property type="gene ID" value="WBGene00262245"/>
</dbReference>
<proteinExistence type="predicted"/>
<feature type="transmembrane region" description="Helical" evidence="1">
    <location>
        <begin position="156"/>
        <end position="179"/>
    </location>
</feature>
<keyword evidence="1" id="KW-0812">Transmembrane</keyword>
<protein>
    <submittedName>
        <fullName evidence="2 4">Uncharacterized protein</fullName>
    </submittedName>
</protein>
<keyword evidence="1" id="KW-0472">Membrane</keyword>
<accession>A0A090MYL1</accession>
<dbReference type="WBParaSite" id="SRAE_2000203800.1">
    <property type="protein sequence ID" value="SRAE_2000203800.1"/>
    <property type="gene ID" value="WBGene00262245"/>
</dbReference>
<dbReference type="Proteomes" id="UP000035682">
    <property type="component" value="Unplaced"/>
</dbReference>
<organism evidence="2">
    <name type="scientific">Strongyloides ratti</name>
    <name type="common">Parasitic roundworm</name>
    <dbReference type="NCBI Taxonomy" id="34506"/>
    <lineage>
        <taxon>Eukaryota</taxon>
        <taxon>Metazoa</taxon>
        <taxon>Ecdysozoa</taxon>
        <taxon>Nematoda</taxon>
        <taxon>Chromadorea</taxon>
        <taxon>Rhabditida</taxon>
        <taxon>Tylenchina</taxon>
        <taxon>Panagrolaimomorpha</taxon>
        <taxon>Strongyloidoidea</taxon>
        <taxon>Strongyloididae</taxon>
        <taxon>Strongyloides</taxon>
    </lineage>
</organism>
<evidence type="ECO:0000256" key="1">
    <source>
        <dbReference type="SAM" id="Phobius"/>
    </source>
</evidence>